<organism evidence="5">
    <name type="scientific">uncultured Chloroflexia bacterium</name>
    <dbReference type="NCBI Taxonomy" id="1672391"/>
    <lineage>
        <taxon>Bacteria</taxon>
        <taxon>Bacillati</taxon>
        <taxon>Chloroflexota</taxon>
        <taxon>Chloroflexia</taxon>
        <taxon>environmental samples</taxon>
    </lineage>
</organism>
<dbReference type="SUPFAM" id="SSF52172">
    <property type="entry name" value="CheY-like"/>
    <property type="match status" value="1"/>
</dbReference>
<dbReference type="EMBL" id="CADCTK010000532">
    <property type="protein sequence ID" value="CAA9260392.1"/>
    <property type="molecule type" value="Genomic_DNA"/>
</dbReference>
<evidence type="ECO:0000256" key="3">
    <source>
        <dbReference type="PROSITE-ProRule" id="PRU00169"/>
    </source>
</evidence>
<dbReference type="InterPro" id="IPR001789">
    <property type="entry name" value="Sig_transdc_resp-reg_receiver"/>
</dbReference>
<keyword evidence="2" id="KW-0902">Two-component regulatory system</keyword>
<feature type="domain" description="Response regulatory" evidence="4">
    <location>
        <begin position="2"/>
        <end position="116"/>
    </location>
</feature>
<dbReference type="AlphaFoldDB" id="A0A6J4IVH4"/>
<dbReference type="Gene3D" id="3.40.50.2300">
    <property type="match status" value="1"/>
</dbReference>
<dbReference type="InterPro" id="IPR011006">
    <property type="entry name" value="CheY-like_superfamily"/>
</dbReference>
<sequence>MLILVIDDEVAIVELLAELLTDEGYQVQTAYDGRSALVLLRTGLRPRIIISDIMMPGLDGWGVYHALRSELSLTDVGVVLMSAGRGRPTNLDDPRATFIQKPFSVPDMLDAIARVS</sequence>
<dbReference type="InterPro" id="IPR050595">
    <property type="entry name" value="Bact_response_regulator"/>
</dbReference>
<evidence type="ECO:0000256" key="1">
    <source>
        <dbReference type="ARBA" id="ARBA00022553"/>
    </source>
</evidence>
<gene>
    <name evidence="5" type="ORF">AVDCRST_MAG26-2305</name>
</gene>
<keyword evidence="1 3" id="KW-0597">Phosphoprotein</keyword>
<dbReference type="Pfam" id="PF00072">
    <property type="entry name" value="Response_reg"/>
    <property type="match status" value="1"/>
</dbReference>
<dbReference type="GO" id="GO:0000160">
    <property type="term" value="P:phosphorelay signal transduction system"/>
    <property type="evidence" value="ECO:0007669"/>
    <property type="project" value="UniProtKB-KW"/>
</dbReference>
<dbReference type="SMART" id="SM00448">
    <property type="entry name" value="REC"/>
    <property type="match status" value="1"/>
</dbReference>
<evidence type="ECO:0000259" key="4">
    <source>
        <dbReference type="PROSITE" id="PS50110"/>
    </source>
</evidence>
<name>A0A6J4IVH4_9CHLR</name>
<evidence type="ECO:0000313" key="5">
    <source>
        <dbReference type="EMBL" id="CAA9260392.1"/>
    </source>
</evidence>
<accession>A0A6J4IVH4</accession>
<dbReference type="PANTHER" id="PTHR44591:SF14">
    <property type="entry name" value="PROTEIN PILG"/>
    <property type="match status" value="1"/>
</dbReference>
<reference evidence="5" key="1">
    <citation type="submission" date="2020-02" db="EMBL/GenBank/DDBJ databases">
        <authorList>
            <person name="Meier V. D."/>
        </authorList>
    </citation>
    <scope>NUCLEOTIDE SEQUENCE</scope>
    <source>
        <strain evidence="5">AVDCRST_MAG26</strain>
    </source>
</reference>
<dbReference type="PROSITE" id="PS50110">
    <property type="entry name" value="RESPONSE_REGULATORY"/>
    <property type="match status" value="1"/>
</dbReference>
<evidence type="ECO:0000256" key="2">
    <source>
        <dbReference type="ARBA" id="ARBA00023012"/>
    </source>
</evidence>
<dbReference type="PANTHER" id="PTHR44591">
    <property type="entry name" value="STRESS RESPONSE REGULATOR PROTEIN 1"/>
    <property type="match status" value="1"/>
</dbReference>
<proteinExistence type="predicted"/>
<protein>
    <recommendedName>
        <fullName evidence="4">Response regulatory domain-containing protein</fullName>
    </recommendedName>
</protein>
<feature type="modified residue" description="4-aspartylphosphate" evidence="3">
    <location>
        <position position="52"/>
    </location>
</feature>